<sequence length="30" mass="3578">MEYPWPDTGNMENAHPYISMWYEKDGRSGD</sequence>
<dbReference type="HOGENOM" id="CLU_3402183_0_0_10"/>
<protein>
    <submittedName>
        <fullName evidence="1">Uncharacterized protein</fullName>
    </submittedName>
</protein>
<dbReference type="AlphaFoldDB" id="E6SUY2"/>
<gene>
    <name evidence="1" type="ordered locus">Bache_0391</name>
</gene>
<accession>E6SUY2</accession>
<organism evidence="1 2">
    <name type="scientific">Bacteroides helcogenes (strain ATCC 35417 / DSM 20613 / JCM 6297 / CCUG 15421 / P 36-108)</name>
    <dbReference type="NCBI Taxonomy" id="693979"/>
    <lineage>
        <taxon>Bacteria</taxon>
        <taxon>Pseudomonadati</taxon>
        <taxon>Bacteroidota</taxon>
        <taxon>Bacteroidia</taxon>
        <taxon>Bacteroidales</taxon>
        <taxon>Bacteroidaceae</taxon>
        <taxon>Bacteroides</taxon>
    </lineage>
</organism>
<keyword evidence="2" id="KW-1185">Reference proteome</keyword>
<evidence type="ECO:0000313" key="2">
    <source>
        <dbReference type="Proteomes" id="UP000008630"/>
    </source>
</evidence>
<reference key="1">
    <citation type="submission" date="2010-11" db="EMBL/GenBank/DDBJ databases">
        <title>The complete genome of Bacteroides helcogenes P 36-108.</title>
        <authorList>
            <consortium name="US DOE Joint Genome Institute (JGI-PGF)"/>
            <person name="Lucas S."/>
            <person name="Copeland A."/>
            <person name="Lapidus A."/>
            <person name="Bruce D."/>
            <person name="Goodwin L."/>
            <person name="Pitluck S."/>
            <person name="Kyrpides N."/>
            <person name="Mavromatis K."/>
            <person name="Ivanova N."/>
            <person name="Zeytun A."/>
            <person name="Brettin T."/>
            <person name="Detter J.C."/>
            <person name="Tapia R."/>
            <person name="Han C."/>
            <person name="Land M."/>
            <person name="Hauser L."/>
            <person name="Markowitz V."/>
            <person name="Cheng J.-F."/>
            <person name="Hugenholtz P."/>
            <person name="Woyke T."/>
            <person name="Wu D."/>
            <person name="Gronow S."/>
            <person name="Wellnitz S."/>
            <person name="Brambilla E."/>
            <person name="Klenk H.-P."/>
            <person name="Eisen J.A."/>
        </authorList>
    </citation>
    <scope>NUCLEOTIDE SEQUENCE</scope>
    <source>
        <strain>P 36-108</strain>
    </source>
</reference>
<name>E6SUY2_BACT6</name>
<proteinExistence type="predicted"/>
<dbReference type="KEGG" id="bhl:Bache_0391"/>
<reference evidence="1 2" key="2">
    <citation type="journal article" date="2011" name="Stand. Genomic Sci.">
        <title>Complete genome sequence of Bacteroides helcogenes type strain (P 36-108).</title>
        <authorList>
            <person name="Pati A."/>
            <person name="Gronow S."/>
            <person name="Zeytun A."/>
            <person name="Lapidus A."/>
            <person name="Nolan M."/>
            <person name="Hammon N."/>
            <person name="Deshpande S."/>
            <person name="Cheng J.F."/>
            <person name="Tapia R."/>
            <person name="Han C."/>
            <person name="Goodwin L."/>
            <person name="Pitluck S."/>
            <person name="Liolios K."/>
            <person name="Pagani I."/>
            <person name="Ivanova N."/>
            <person name="Mavromatis K."/>
            <person name="Chen A."/>
            <person name="Palaniappan K."/>
            <person name="Land M."/>
            <person name="Hauser L."/>
            <person name="Chang Y.J."/>
            <person name="Jeffries C.D."/>
            <person name="Detter J.C."/>
            <person name="Brambilla E."/>
            <person name="Rohde M."/>
            <person name="Goker M."/>
            <person name="Woyke T."/>
            <person name="Bristow J."/>
            <person name="Eisen J.A."/>
            <person name="Markowitz V."/>
            <person name="Hugenholtz P."/>
            <person name="Kyrpides N.C."/>
            <person name="Klenk H.P."/>
            <person name="Lucas S."/>
        </authorList>
    </citation>
    <scope>NUCLEOTIDE SEQUENCE [LARGE SCALE GENOMIC DNA]</scope>
    <source>
        <strain evidence="2">ATCC 35417 / DSM 20613 / JCM 6297 / CCUG 15421 / P 36-108</strain>
    </source>
</reference>
<dbReference type="Proteomes" id="UP000008630">
    <property type="component" value="Chromosome"/>
</dbReference>
<dbReference type="EMBL" id="CP002352">
    <property type="protein sequence ID" value="ADV42418.1"/>
    <property type="molecule type" value="Genomic_DNA"/>
</dbReference>
<dbReference type="STRING" id="693979.Bache_0391"/>
<evidence type="ECO:0000313" key="1">
    <source>
        <dbReference type="EMBL" id="ADV42418.1"/>
    </source>
</evidence>